<evidence type="ECO:0000256" key="1">
    <source>
        <dbReference type="ARBA" id="ARBA00010457"/>
    </source>
</evidence>
<keyword evidence="3" id="KW-0186">Copper</keyword>
<dbReference type="EC" id="1.15.1.1" evidence="3"/>
<evidence type="ECO:0000259" key="4">
    <source>
        <dbReference type="Pfam" id="PF00080"/>
    </source>
</evidence>
<dbReference type="Gene3D" id="2.60.40.200">
    <property type="entry name" value="Superoxide dismutase, copper/zinc binding domain"/>
    <property type="match status" value="1"/>
</dbReference>
<accession>A0A4Q7KC85</accession>
<dbReference type="SUPFAM" id="SSF49329">
    <property type="entry name" value="Cu,Zn superoxide dismutase-like"/>
    <property type="match status" value="1"/>
</dbReference>
<dbReference type="Proteomes" id="UP000294257">
    <property type="component" value="Unassembled WGS sequence"/>
</dbReference>
<evidence type="ECO:0000313" key="6">
    <source>
        <dbReference type="Proteomes" id="UP000294257"/>
    </source>
</evidence>
<dbReference type="Pfam" id="PF00080">
    <property type="entry name" value="Sod_Cu"/>
    <property type="match status" value="1"/>
</dbReference>
<feature type="domain" description="Superoxide dismutase copper/zinc binding" evidence="4">
    <location>
        <begin position="31"/>
        <end position="148"/>
    </location>
</feature>
<dbReference type="RefSeq" id="WP_130348697.1">
    <property type="nucleotide sequence ID" value="NZ_SGWQ01000018.1"/>
</dbReference>
<keyword evidence="6" id="KW-1185">Reference proteome</keyword>
<sequence length="152" mass="16262">MDASSKRIALSYAAVPLAKAELLNQAPGLDAYHGFHIHQVGECVAPFTSAGPHWSLDSQARHGKHTGDMPPVLVSGDGTARVVFESHRFNLDQMLDQDGSAIILHNGPDNLANVPIEDVKYADPRDWYNAPKGTAATGDAGDRYACGAVKKE</sequence>
<comment type="similarity">
    <text evidence="1 3">Belongs to the Cu-Zn superoxide dismutase family.</text>
</comment>
<dbReference type="EMBL" id="SGWQ01000018">
    <property type="protein sequence ID" value="RZS29814.1"/>
    <property type="molecule type" value="Genomic_DNA"/>
</dbReference>
<comment type="catalytic activity">
    <reaction evidence="3">
        <text>2 superoxide + 2 H(+) = H2O2 + O2</text>
        <dbReference type="Rhea" id="RHEA:20696"/>
        <dbReference type="ChEBI" id="CHEBI:15378"/>
        <dbReference type="ChEBI" id="CHEBI:15379"/>
        <dbReference type="ChEBI" id="CHEBI:16240"/>
        <dbReference type="ChEBI" id="CHEBI:18421"/>
        <dbReference type="EC" id="1.15.1.1"/>
    </reaction>
</comment>
<evidence type="ECO:0000313" key="5">
    <source>
        <dbReference type="EMBL" id="RZS29814.1"/>
    </source>
</evidence>
<dbReference type="InterPro" id="IPR024134">
    <property type="entry name" value="SOD_Cu/Zn_/chaperone"/>
</dbReference>
<dbReference type="InterPro" id="IPR001424">
    <property type="entry name" value="SOD_Cu_Zn_dom"/>
</dbReference>
<dbReference type="PROSITE" id="PS00332">
    <property type="entry name" value="SOD_CU_ZN_2"/>
    <property type="match status" value="1"/>
</dbReference>
<organism evidence="5 6">
    <name type="scientific">Herbihabitans rhizosphaerae</name>
    <dbReference type="NCBI Taxonomy" id="1872711"/>
    <lineage>
        <taxon>Bacteria</taxon>
        <taxon>Bacillati</taxon>
        <taxon>Actinomycetota</taxon>
        <taxon>Actinomycetes</taxon>
        <taxon>Pseudonocardiales</taxon>
        <taxon>Pseudonocardiaceae</taxon>
        <taxon>Herbihabitans</taxon>
    </lineage>
</organism>
<dbReference type="AlphaFoldDB" id="A0A4Q7KC85"/>
<comment type="caution">
    <text evidence="5">The sequence shown here is derived from an EMBL/GenBank/DDBJ whole genome shotgun (WGS) entry which is preliminary data.</text>
</comment>
<dbReference type="GO" id="GO:0005507">
    <property type="term" value="F:copper ion binding"/>
    <property type="evidence" value="ECO:0007669"/>
    <property type="project" value="InterPro"/>
</dbReference>
<name>A0A4Q7KC85_9PSEU</name>
<evidence type="ECO:0000256" key="2">
    <source>
        <dbReference type="ARBA" id="ARBA00024900"/>
    </source>
</evidence>
<keyword evidence="3" id="KW-0862">Zinc</keyword>
<dbReference type="InterPro" id="IPR018152">
    <property type="entry name" value="SOD_Cu/Zn_BS"/>
</dbReference>
<proteinExistence type="inferred from homology"/>
<comment type="cofactor">
    <cofactor evidence="3">
        <name>Cu cation</name>
        <dbReference type="ChEBI" id="CHEBI:23378"/>
    </cofactor>
    <text evidence="3">Binds 1 copper ion per subunit.</text>
</comment>
<evidence type="ECO:0000256" key="3">
    <source>
        <dbReference type="RuleBase" id="RU000393"/>
    </source>
</evidence>
<reference evidence="5 6" key="1">
    <citation type="submission" date="2019-02" db="EMBL/GenBank/DDBJ databases">
        <title>Genomic Encyclopedia of Type Strains, Phase IV (KMG-IV): sequencing the most valuable type-strain genomes for metagenomic binning, comparative biology and taxonomic classification.</title>
        <authorList>
            <person name="Goeker M."/>
        </authorList>
    </citation>
    <scope>NUCLEOTIDE SEQUENCE [LARGE SCALE GENOMIC DNA]</scope>
    <source>
        <strain evidence="5 6">DSM 101727</strain>
    </source>
</reference>
<protein>
    <recommendedName>
        <fullName evidence="3">Superoxide dismutase [Cu-Zn]</fullName>
        <ecNumber evidence="3">1.15.1.1</ecNumber>
    </recommendedName>
</protein>
<keyword evidence="3" id="KW-0560">Oxidoreductase</keyword>
<dbReference type="InterPro" id="IPR036423">
    <property type="entry name" value="SOD-like_Cu/Zn_dom_sf"/>
</dbReference>
<dbReference type="OrthoDB" id="9792957at2"/>
<gene>
    <name evidence="5" type="ORF">EV193_11868</name>
</gene>
<dbReference type="GO" id="GO:0004784">
    <property type="term" value="F:superoxide dismutase activity"/>
    <property type="evidence" value="ECO:0007669"/>
    <property type="project" value="UniProtKB-EC"/>
</dbReference>
<dbReference type="PANTHER" id="PTHR10003">
    <property type="entry name" value="SUPEROXIDE DISMUTASE CU-ZN -RELATED"/>
    <property type="match status" value="1"/>
</dbReference>
<comment type="function">
    <text evidence="2">Destroys radicals which are normally produced within the cells and which are toxic to biological systems. May play a role in favoring mycobacterial survival in phagocytes.</text>
</comment>
<comment type="cofactor">
    <cofactor evidence="3">
        <name>Zn(2+)</name>
        <dbReference type="ChEBI" id="CHEBI:29105"/>
    </cofactor>
    <text evidence="3">Binds 1 zinc ion per subunit.</text>
</comment>
<keyword evidence="3" id="KW-0479">Metal-binding</keyword>